<dbReference type="Proteomes" id="UP000799291">
    <property type="component" value="Unassembled WGS sequence"/>
</dbReference>
<protein>
    <submittedName>
        <fullName evidence="2">Uncharacterized protein</fullName>
    </submittedName>
</protein>
<evidence type="ECO:0000313" key="3">
    <source>
        <dbReference type="Proteomes" id="UP000799291"/>
    </source>
</evidence>
<evidence type="ECO:0000256" key="1">
    <source>
        <dbReference type="SAM" id="MobiDB-lite"/>
    </source>
</evidence>
<feature type="region of interest" description="Disordered" evidence="1">
    <location>
        <begin position="1"/>
        <end position="22"/>
    </location>
</feature>
<gene>
    <name evidence="2" type="ORF">K458DRAFT_424730</name>
</gene>
<sequence length="180" mass="19870">MPHPQRNVTHPRTPPGTHARTPHHYSLVMRPLRLQISNRRLFPIQPSRALGRPYAESTWGVVPGVSAVTSRMVCQSRKLDPVECPLCGYWVEEPRWDLDGHFVGCVRAFALRCLPWGTGGGVVRCGGEEAEKGETEKVLGLSGSDGGNCGLRIIALKTTTDSKTTSKPIREQRSPILSRH</sequence>
<organism evidence="2 3">
    <name type="scientific">Lentithecium fluviatile CBS 122367</name>
    <dbReference type="NCBI Taxonomy" id="1168545"/>
    <lineage>
        <taxon>Eukaryota</taxon>
        <taxon>Fungi</taxon>
        <taxon>Dikarya</taxon>
        <taxon>Ascomycota</taxon>
        <taxon>Pezizomycotina</taxon>
        <taxon>Dothideomycetes</taxon>
        <taxon>Pleosporomycetidae</taxon>
        <taxon>Pleosporales</taxon>
        <taxon>Massarineae</taxon>
        <taxon>Lentitheciaceae</taxon>
        <taxon>Lentithecium</taxon>
    </lineage>
</organism>
<accession>A0A6G1IDW0</accession>
<name>A0A6G1IDW0_9PLEO</name>
<dbReference type="AlphaFoldDB" id="A0A6G1IDW0"/>
<proteinExistence type="predicted"/>
<keyword evidence="3" id="KW-1185">Reference proteome</keyword>
<evidence type="ECO:0000313" key="2">
    <source>
        <dbReference type="EMBL" id="KAF2676414.1"/>
    </source>
</evidence>
<feature type="compositionally biased region" description="Polar residues" evidence="1">
    <location>
        <begin position="1"/>
        <end position="10"/>
    </location>
</feature>
<dbReference type="EMBL" id="MU005635">
    <property type="protein sequence ID" value="KAF2676414.1"/>
    <property type="molecule type" value="Genomic_DNA"/>
</dbReference>
<reference evidence="2" key="1">
    <citation type="journal article" date="2020" name="Stud. Mycol.">
        <title>101 Dothideomycetes genomes: a test case for predicting lifestyles and emergence of pathogens.</title>
        <authorList>
            <person name="Haridas S."/>
            <person name="Albert R."/>
            <person name="Binder M."/>
            <person name="Bloem J."/>
            <person name="Labutti K."/>
            <person name="Salamov A."/>
            <person name="Andreopoulos B."/>
            <person name="Baker S."/>
            <person name="Barry K."/>
            <person name="Bills G."/>
            <person name="Bluhm B."/>
            <person name="Cannon C."/>
            <person name="Castanera R."/>
            <person name="Culley D."/>
            <person name="Daum C."/>
            <person name="Ezra D."/>
            <person name="Gonzalez J."/>
            <person name="Henrissat B."/>
            <person name="Kuo A."/>
            <person name="Liang C."/>
            <person name="Lipzen A."/>
            <person name="Lutzoni F."/>
            <person name="Magnuson J."/>
            <person name="Mondo S."/>
            <person name="Nolan M."/>
            <person name="Ohm R."/>
            <person name="Pangilinan J."/>
            <person name="Park H.-J."/>
            <person name="Ramirez L."/>
            <person name="Alfaro M."/>
            <person name="Sun H."/>
            <person name="Tritt A."/>
            <person name="Yoshinaga Y."/>
            <person name="Zwiers L.-H."/>
            <person name="Turgeon B."/>
            <person name="Goodwin S."/>
            <person name="Spatafora J."/>
            <person name="Crous P."/>
            <person name="Grigoriev I."/>
        </authorList>
    </citation>
    <scope>NUCLEOTIDE SEQUENCE</scope>
    <source>
        <strain evidence="2">CBS 122367</strain>
    </source>
</reference>